<evidence type="ECO:0000259" key="6">
    <source>
        <dbReference type="PROSITE" id="PS51645"/>
    </source>
</evidence>
<dbReference type="PROSITE" id="PS51645">
    <property type="entry name" value="PHR_CRY_ALPHA_BETA"/>
    <property type="match status" value="1"/>
</dbReference>
<dbReference type="EMBL" id="AP019400">
    <property type="protein sequence ID" value="BBI31389.1"/>
    <property type="molecule type" value="Genomic_DNA"/>
</dbReference>
<gene>
    <name evidence="7" type="ORF">KCTCHS21_07880</name>
</gene>
<keyword evidence="1 4" id="KW-0285">Flavoprotein</keyword>
<dbReference type="Pfam" id="PF03441">
    <property type="entry name" value="FAD_binding_7"/>
    <property type="match status" value="1"/>
</dbReference>
<dbReference type="InterPro" id="IPR036134">
    <property type="entry name" value="Crypto/Photolyase_FAD-like_sf"/>
</dbReference>
<accession>A0A3T1D050</accession>
<feature type="binding site" evidence="4">
    <location>
        <position position="267"/>
    </location>
    <ligand>
        <name>FAD</name>
        <dbReference type="ChEBI" id="CHEBI:57692"/>
    </ligand>
</feature>
<dbReference type="Gene3D" id="1.10.579.10">
    <property type="entry name" value="DNA Cyclobutane Dipyrimidine Photolyase, subunit A, domain 3"/>
    <property type="match status" value="1"/>
</dbReference>
<dbReference type="GO" id="GO:0071949">
    <property type="term" value="F:FAD binding"/>
    <property type="evidence" value="ECO:0007669"/>
    <property type="project" value="TreeGrafter"/>
</dbReference>
<sequence length="447" mass="52179">MKLFIHRKDLRITDLPAFDYIRTLGDSSLHILILDPYLLRNGRHNEHSGVQFLRHAGRLREAYARENATLHIYYGEPAIVLRWLLEQHPTIDELIYHQDFTPYAIGRDRQIAQVAMDADVRVTALPDLTLISLASFHQMSGRSEGYKVFTPFYRKWLDYLQDFYHPPFTTSLKELSPIVGEISGDSAESFVVPMHLQEVMLEENHPISPEEVLEDFLDEKIVQYANNRDKYAIDATSGISRFLNVGAISVRTVYEKLMLHSDAVESWKRQLAWRDFYIYQAHMDPRFFRYEKEFDLSPLNEQYFRAWSEGKTGIPIIDAAMRELNETGCMPNRLRMVTAMFLTKNLLCPFTYGERYFRLKLMDYDNVLNRGGWLWCSSLGFDAAPYFRIMNPVTQSQTHDPSGAYLRRWLPELAHLSDKQIHLPQPNAIVDLKISRARAIEVYKNIV</sequence>
<dbReference type="Gene3D" id="1.25.40.80">
    <property type="match status" value="1"/>
</dbReference>
<evidence type="ECO:0000256" key="3">
    <source>
        <dbReference type="ARBA" id="ARBA00022991"/>
    </source>
</evidence>
<feature type="binding site" evidence="4">
    <location>
        <position position="224"/>
    </location>
    <ligand>
        <name>FAD</name>
        <dbReference type="ChEBI" id="CHEBI:57692"/>
    </ligand>
</feature>
<evidence type="ECO:0000256" key="5">
    <source>
        <dbReference type="RuleBase" id="RU004182"/>
    </source>
</evidence>
<keyword evidence="7" id="KW-0456">Lyase</keyword>
<keyword evidence="8" id="KW-1185">Reference proteome</keyword>
<dbReference type="PROSITE" id="PS00394">
    <property type="entry name" value="DNA_PHOTOLYASES_1_1"/>
    <property type="match status" value="1"/>
</dbReference>
<dbReference type="PRINTS" id="PR00147">
    <property type="entry name" value="DNAPHOTLYASE"/>
</dbReference>
<dbReference type="GO" id="GO:0006139">
    <property type="term" value="P:nucleobase-containing compound metabolic process"/>
    <property type="evidence" value="ECO:0007669"/>
    <property type="project" value="UniProtKB-ARBA"/>
</dbReference>
<evidence type="ECO:0000313" key="7">
    <source>
        <dbReference type="EMBL" id="BBI31389.1"/>
    </source>
</evidence>
<dbReference type="RefSeq" id="WP_130605229.1">
    <property type="nucleotide sequence ID" value="NZ_AP019400.1"/>
</dbReference>
<dbReference type="GO" id="GO:0003677">
    <property type="term" value="F:DNA binding"/>
    <property type="evidence" value="ECO:0007669"/>
    <property type="project" value="TreeGrafter"/>
</dbReference>
<dbReference type="InterPro" id="IPR006050">
    <property type="entry name" value="DNA_photolyase_N"/>
</dbReference>
<dbReference type="KEGG" id="cohn:KCTCHS21_07880"/>
<proteinExistence type="inferred from homology"/>
<reference evidence="7 8" key="1">
    <citation type="submission" date="2019-01" db="EMBL/GenBank/DDBJ databases">
        <title>Complete genome sequence of Cohnella hallensis HS21 isolated from Korean fir (Abies koreana) rhizospheric soil.</title>
        <authorList>
            <person name="Jiang L."/>
            <person name="Kang S.W."/>
            <person name="Kim S."/>
            <person name="Jung J."/>
            <person name="Kim C.Y."/>
            <person name="Kim D.H."/>
            <person name="Kim S.W."/>
            <person name="Lee J."/>
        </authorList>
    </citation>
    <scope>NUCLEOTIDE SEQUENCE [LARGE SCALE GENOMIC DNA]</scope>
    <source>
        <strain evidence="7 8">HS21</strain>
    </source>
</reference>
<dbReference type="InterPro" id="IPR036155">
    <property type="entry name" value="Crypto/Photolyase_N_sf"/>
</dbReference>
<protein>
    <submittedName>
        <fullName evidence="7">Deoxyribodipyrimidine photo-lyase</fullName>
    </submittedName>
</protein>
<evidence type="ECO:0000256" key="2">
    <source>
        <dbReference type="ARBA" id="ARBA00022827"/>
    </source>
</evidence>
<dbReference type="SUPFAM" id="SSF48173">
    <property type="entry name" value="Cryptochrome/photolyase FAD-binding domain"/>
    <property type="match status" value="1"/>
</dbReference>
<dbReference type="InterPro" id="IPR002081">
    <property type="entry name" value="Cryptochrome/DNA_photolyase_1"/>
</dbReference>
<dbReference type="PANTHER" id="PTHR11455:SF9">
    <property type="entry name" value="CRYPTOCHROME CIRCADIAN CLOCK 5 ISOFORM X1"/>
    <property type="match status" value="1"/>
</dbReference>
<dbReference type="GO" id="GO:0006950">
    <property type="term" value="P:response to stress"/>
    <property type="evidence" value="ECO:0007669"/>
    <property type="project" value="UniProtKB-ARBA"/>
</dbReference>
<dbReference type="PANTHER" id="PTHR11455">
    <property type="entry name" value="CRYPTOCHROME"/>
    <property type="match status" value="1"/>
</dbReference>
<organism evidence="7 8">
    <name type="scientific">Cohnella abietis</name>
    <dbReference type="NCBI Taxonomy" id="2507935"/>
    <lineage>
        <taxon>Bacteria</taxon>
        <taxon>Bacillati</taxon>
        <taxon>Bacillota</taxon>
        <taxon>Bacilli</taxon>
        <taxon>Bacillales</taxon>
        <taxon>Paenibacillaceae</taxon>
        <taxon>Cohnella</taxon>
    </lineage>
</organism>
<dbReference type="AlphaFoldDB" id="A0A3T1D050"/>
<feature type="binding site" evidence="4">
    <location>
        <begin position="270"/>
        <end position="277"/>
    </location>
    <ligand>
        <name>FAD</name>
        <dbReference type="ChEBI" id="CHEBI:57692"/>
    </ligand>
</feature>
<evidence type="ECO:0000313" key="8">
    <source>
        <dbReference type="Proteomes" id="UP000289856"/>
    </source>
</evidence>
<feature type="binding site" evidence="4">
    <location>
        <begin position="363"/>
        <end position="365"/>
    </location>
    <ligand>
        <name>FAD</name>
        <dbReference type="ChEBI" id="CHEBI:57692"/>
    </ligand>
</feature>
<comment type="similarity">
    <text evidence="5">Belongs to the DNA photolyase family.</text>
</comment>
<evidence type="ECO:0000256" key="4">
    <source>
        <dbReference type="PIRSR" id="PIRSR602081-1"/>
    </source>
</evidence>
<dbReference type="OrthoDB" id="9772484at2"/>
<dbReference type="InterPro" id="IPR014729">
    <property type="entry name" value="Rossmann-like_a/b/a_fold"/>
</dbReference>
<dbReference type="Gene3D" id="3.40.50.620">
    <property type="entry name" value="HUPs"/>
    <property type="match status" value="1"/>
</dbReference>
<dbReference type="Proteomes" id="UP000289856">
    <property type="component" value="Chromosome"/>
</dbReference>
<keyword evidence="2 4" id="KW-0274">FAD</keyword>
<dbReference type="InterPro" id="IPR005101">
    <property type="entry name" value="Cryptochr/Photolyase_FAD-bd"/>
</dbReference>
<feature type="binding site" evidence="4">
    <location>
        <begin position="236"/>
        <end position="240"/>
    </location>
    <ligand>
        <name>FAD</name>
        <dbReference type="ChEBI" id="CHEBI:57692"/>
    </ligand>
</feature>
<dbReference type="Pfam" id="PF00875">
    <property type="entry name" value="DNA_photolyase"/>
    <property type="match status" value="1"/>
</dbReference>
<dbReference type="SUPFAM" id="SSF52425">
    <property type="entry name" value="Cryptochrome/photolyase, N-terminal domain"/>
    <property type="match status" value="1"/>
</dbReference>
<keyword evidence="3 5" id="KW-0157">Chromophore</keyword>
<dbReference type="GO" id="GO:0003904">
    <property type="term" value="F:deoxyribodipyrimidine photo-lyase activity"/>
    <property type="evidence" value="ECO:0007669"/>
    <property type="project" value="TreeGrafter"/>
</dbReference>
<dbReference type="GO" id="GO:0009416">
    <property type="term" value="P:response to light stimulus"/>
    <property type="evidence" value="ECO:0007669"/>
    <property type="project" value="TreeGrafter"/>
</dbReference>
<name>A0A3T1D050_9BACL</name>
<feature type="domain" description="Photolyase/cryptochrome alpha/beta" evidence="6">
    <location>
        <begin position="1"/>
        <end position="130"/>
    </location>
</feature>
<dbReference type="InterPro" id="IPR018394">
    <property type="entry name" value="DNA_photolyase_1_CS_C"/>
</dbReference>
<evidence type="ECO:0000256" key="1">
    <source>
        <dbReference type="ARBA" id="ARBA00022630"/>
    </source>
</evidence>
<comment type="cofactor">
    <cofactor evidence="4">
        <name>FAD</name>
        <dbReference type="ChEBI" id="CHEBI:57692"/>
    </cofactor>
    <text evidence="4">Binds 1 FAD per subunit.</text>
</comment>